<feature type="domain" description="Ice-binding protein C-terminal" evidence="2">
    <location>
        <begin position="234"/>
        <end position="256"/>
    </location>
</feature>
<dbReference type="Pfam" id="PF07589">
    <property type="entry name" value="PEP-CTERM"/>
    <property type="match status" value="1"/>
</dbReference>
<evidence type="ECO:0000313" key="4">
    <source>
        <dbReference type="Proteomes" id="UP000236000"/>
    </source>
</evidence>
<gene>
    <name evidence="3" type="ORF">CXU22_04535</name>
</gene>
<dbReference type="InterPro" id="IPR013424">
    <property type="entry name" value="Ice-binding_C"/>
</dbReference>
<accession>A0A2N8HFM2</accession>
<dbReference type="EMBL" id="PJKA01000006">
    <property type="protein sequence ID" value="PNC19056.1"/>
    <property type="molecule type" value="Genomic_DNA"/>
</dbReference>
<dbReference type="Proteomes" id="UP000236000">
    <property type="component" value="Unassembled WGS sequence"/>
</dbReference>
<keyword evidence="1" id="KW-0732">Signal</keyword>
<dbReference type="NCBIfam" id="TIGR03382">
    <property type="entry name" value="GC_trans_RRR"/>
    <property type="match status" value="1"/>
</dbReference>
<feature type="chain" id="PRO_5018128006" description="Ice-binding protein C-terminal domain-containing protein" evidence="1">
    <location>
        <begin position="21"/>
        <end position="257"/>
    </location>
</feature>
<dbReference type="RefSeq" id="WP_102712962.1">
    <property type="nucleotide sequence ID" value="NZ_PJKA01000006.1"/>
</dbReference>
<sequence>MKKTLSLLAVTLLGISGVQAAVTLVSGFSRFDQTSPDSGTAVSDLGTKSLSWTLNDALWNNDGTWTSNATNSKKNGLDVSSLQLSGAAGYTVNINFSSAASLDNTDSLFCVSIGGTGLNSIVGRYESGKIGIANNGSSSGRPASGLSSTAIDFNSPFSLTLSVQEGGAYSVFITQNGTTQAVSWPSMAQAGNLDQLYIGCWATLNGNQSSPTVSGLSFWEGAATQDDLAAIINVPEPATASLSLLGLGALLLRRRRK</sequence>
<comment type="caution">
    <text evidence="3">The sequence shown here is derived from an EMBL/GenBank/DDBJ whole genome shotgun (WGS) entry which is preliminary data.</text>
</comment>
<proteinExistence type="predicted"/>
<evidence type="ECO:0000259" key="2">
    <source>
        <dbReference type="Pfam" id="PF07589"/>
    </source>
</evidence>
<dbReference type="NCBIfam" id="TIGR02595">
    <property type="entry name" value="PEP_CTERM"/>
    <property type="match status" value="1"/>
</dbReference>
<name>A0A2N8HFM2_9BACT</name>
<dbReference type="AlphaFoldDB" id="A0A2N8HFM2"/>
<dbReference type="InterPro" id="IPR017756">
    <property type="entry name" value="TM_Gly-Cys-Arg_CS"/>
</dbReference>
<evidence type="ECO:0000313" key="3">
    <source>
        <dbReference type="EMBL" id="PNC19056.1"/>
    </source>
</evidence>
<protein>
    <recommendedName>
        <fullName evidence="2">Ice-binding protein C-terminal domain-containing protein</fullName>
    </recommendedName>
</protein>
<organism evidence="3 4">
    <name type="scientific">Akkermansia muciniphila</name>
    <dbReference type="NCBI Taxonomy" id="239935"/>
    <lineage>
        <taxon>Bacteria</taxon>
        <taxon>Pseudomonadati</taxon>
        <taxon>Verrucomicrobiota</taxon>
        <taxon>Verrucomicrobiia</taxon>
        <taxon>Verrucomicrobiales</taxon>
        <taxon>Akkermansiaceae</taxon>
        <taxon>Akkermansia</taxon>
    </lineage>
</organism>
<feature type="signal peptide" evidence="1">
    <location>
        <begin position="1"/>
        <end position="20"/>
    </location>
</feature>
<dbReference type="OrthoDB" id="199376at2"/>
<reference evidence="3 4" key="1">
    <citation type="journal article" date="2017" name="BMC Genomics">
        <title>Genome sequencing of 39 Akkermansia muciniphila isolates reveals its population structure, genomic and functional diverisity, and global distribution in mammalian gut microbiotas.</title>
        <authorList>
            <person name="Guo X."/>
            <person name="Li S."/>
            <person name="Zhang J."/>
            <person name="Wu F."/>
            <person name="Li X."/>
            <person name="Wu D."/>
            <person name="Zhang M."/>
            <person name="Ou Z."/>
            <person name="Jie Z."/>
            <person name="Yan Q."/>
            <person name="Li P."/>
            <person name="Yi J."/>
            <person name="Peng Y."/>
        </authorList>
    </citation>
    <scope>NUCLEOTIDE SEQUENCE [LARGE SCALE GENOMIC DNA]</scope>
    <source>
        <strain evidence="3 4">GP24</strain>
    </source>
</reference>
<evidence type="ECO:0000256" key="1">
    <source>
        <dbReference type="SAM" id="SignalP"/>
    </source>
</evidence>